<dbReference type="AlphaFoldDB" id="A0A6C0KJE8"/>
<proteinExistence type="predicted"/>
<feature type="region of interest" description="Disordered" evidence="2">
    <location>
        <begin position="440"/>
        <end position="510"/>
    </location>
</feature>
<feature type="compositionally biased region" description="Basic residues" evidence="2">
    <location>
        <begin position="480"/>
        <end position="510"/>
    </location>
</feature>
<name>A0A6C0KJE8_9ZZZZ</name>
<feature type="coiled-coil region" evidence="1">
    <location>
        <begin position="289"/>
        <end position="317"/>
    </location>
</feature>
<accession>A0A6C0KJE8</accession>
<keyword evidence="1" id="KW-0175">Coiled coil</keyword>
<evidence type="ECO:0000256" key="2">
    <source>
        <dbReference type="SAM" id="MobiDB-lite"/>
    </source>
</evidence>
<feature type="compositionally biased region" description="Polar residues" evidence="2">
    <location>
        <begin position="440"/>
        <end position="449"/>
    </location>
</feature>
<evidence type="ECO:0000313" key="3">
    <source>
        <dbReference type="EMBL" id="QHU17413.1"/>
    </source>
</evidence>
<evidence type="ECO:0000256" key="1">
    <source>
        <dbReference type="SAM" id="Coils"/>
    </source>
</evidence>
<feature type="compositionally biased region" description="Basic and acidic residues" evidence="2">
    <location>
        <begin position="452"/>
        <end position="462"/>
    </location>
</feature>
<reference evidence="3" key="1">
    <citation type="journal article" date="2020" name="Nature">
        <title>Giant virus diversity and host interactions through global metagenomics.</title>
        <authorList>
            <person name="Schulz F."/>
            <person name="Roux S."/>
            <person name="Paez-Espino D."/>
            <person name="Jungbluth S."/>
            <person name="Walsh D.A."/>
            <person name="Denef V.J."/>
            <person name="McMahon K.D."/>
            <person name="Konstantinidis K.T."/>
            <person name="Eloe-Fadrosh E.A."/>
            <person name="Kyrpides N.C."/>
            <person name="Woyke T."/>
        </authorList>
    </citation>
    <scope>NUCLEOTIDE SEQUENCE</scope>
    <source>
        <strain evidence="3">GVMAG-S-3300012000-57</strain>
    </source>
</reference>
<sequence>MSAIEYIKTELSKNTDADDIMAELVKSFSNIEDFRTALCDGDKCKTFFENINEVPKDQKQLWRLHYKITKICKEPSETCNFTQVQQFYTDRKKAMEQYNANYTEANVDELITALEQITINDGGKQRGGKQRGGNLVQIVTLIAGIEVALSKAKNAALDVKNKLYALCQKAGSAIYNAPSVVSECLRSLMGETLYKILKNMAKGAIGAGLLTEVYQNIENIINVLLSIVKYVPYVAGLLTMLSTGLVVFKLAEKLGNKVPGLVDSVTQIVTNAVNEIDAIDIDTIQSTVVDAITQKLKDASKAEKKLIEQEMNDFKATIHEILYNATLSPEAIAANKQLMQDIDERAAAMVEQIQANIAQQKQINEHRQAIAATNAIETDDTSESNAPISNASPLNAQVLTAPISNASISNASPLNAPISTAPISTAPISTAPISTAPISTAKRTVSKAQLPSKEDLNTEEKLNNNPFGFGSLLGNPPGGKPHKKHHKKTHKKSAAKHHKKSRKQRRSRKH</sequence>
<dbReference type="EMBL" id="MN740904">
    <property type="protein sequence ID" value="QHU17413.1"/>
    <property type="molecule type" value="Genomic_DNA"/>
</dbReference>
<protein>
    <submittedName>
        <fullName evidence="3">Uncharacterized protein</fullName>
    </submittedName>
</protein>
<organism evidence="3">
    <name type="scientific">viral metagenome</name>
    <dbReference type="NCBI Taxonomy" id="1070528"/>
    <lineage>
        <taxon>unclassified sequences</taxon>
        <taxon>metagenomes</taxon>
        <taxon>organismal metagenomes</taxon>
    </lineage>
</organism>